<sequence>HWSLFLPRLASEPGKLNAAYTLMRQQRNPSFFDQLREELHVILKECELLQVSSVAGGPEKVLQVVLQSLVFALGFLENRQFHKAFVLGELCVQVS</sequence>
<protein>
    <submittedName>
        <fullName evidence="1">Uncharacterized protein</fullName>
    </submittedName>
</protein>
<name>A0A812PXS9_SYMPI</name>
<gene>
    <name evidence="1" type="ORF">SPIL2461_LOCUS8847</name>
</gene>
<dbReference type="OrthoDB" id="408336at2759"/>
<reference evidence="1" key="1">
    <citation type="submission" date="2021-02" db="EMBL/GenBank/DDBJ databases">
        <authorList>
            <person name="Dougan E. K."/>
            <person name="Rhodes N."/>
            <person name="Thang M."/>
            <person name="Chan C."/>
        </authorList>
    </citation>
    <scope>NUCLEOTIDE SEQUENCE</scope>
</reference>
<dbReference type="Proteomes" id="UP000649617">
    <property type="component" value="Unassembled WGS sequence"/>
</dbReference>
<comment type="caution">
    <text evidence="1">The sequence shown here is derived from an EMBL/GenBank/DDBJ whole genome shotgun (WGS) entry which is preliminary data.</text>
</comment>
<organism evidence="1 2">
    <name type="scientific">Symbiodinium pilosum</name>
    <name type="common">Dinoflagellate</name>
    <dbReference type="NCBI Taxonomy" id="2952"/>
    <lineage>
        <taxon>Eukaryota</taxon>
        <taxon>Sar</taxon>
        <taxon>Alveolata</taxon>
        <taxon>Dinophyceae</taxon>
        <taxon>Suessiales</taxon>
        <taxon>Symbiodiniaceae</taxon>
        <taxon>Symbiodinium</taxon>
    </lineage>
</organism>
<evidence type="ECO:0000313" key="2">
    <source>
        <dbReference type="Proteomes" id="UP000649617"/>
    </source>
</evidence>
<keyword evidence="2" id="KW-1185">Reference proteome</keyword>
<feature type="non-terminal residue" evidence="1">
    <location>
        <position position="1"/>
    </location>
</feature>
<feature type="non-terminal residue" evidence="1">
    <location>
        <position position="95"/>
    </location>
</feature>
<accession>A0A812PXS9</accession>
<proteinExistence type="predicted"/>
<evidence type="ECO:0000313" key="1">
    <source>
        <dbReference type="EMBL" id="CAE7366361.1"/>
    </source>
</evidence>
<dbReference type="EMBL" id="CAJNIZ010014792">
    <property type="protein sequence ID" value="CAE7366361.1"/>
    <property type="molecule type" value="Genomic_DNA"/>
</dbReference>
<dbReference type="AlphaFoldDB" id="A0A812PXS9"/>